<feature type="compositionally biased region" description="Polar residues" evidence="1">
    <location>
        <begin position="60"/>
        <end position="72"/>
    </location>
</feature>
<protein>
    <submittedName>
        <fullName evidence="3">Uncharacterized protein</fullName>
    </submittedName>
</protein>
<reference evidence="3" key="1">
    <citation type="submission" date="2019-04" db="EMBL/GenBank/DDBJ databases">
        <authorList>
            <person name="Melise S."/>
            <person name="Noan J."/>
            <person name="Okalmin O."/>
        </authorList>
    </citation>
    <scope>NUCLEOTIDE SEQUENCE</scope>
    <source>
        <strain evidence="3">FN9</strain>
    </source>
</reference>
<feature type="region of interest" description="Disordered" evidence="1">
    <location>
        <begin position="60"/>
        <end position="93"/>
    </location>
</feature>
<accession>A0A4E9DLQ3</accession>
<gene>
    <name evidence="3" type="ORF">FUG_LOCUS697</name>
    <name evidence="2" type="ORF">MDCFG202_LOCUS142819</name>
</gene>
<evidence type="ECO:0000313" key="3">
    <source>
        <dbReference type="EMBL" id="VIO51925.1"/>
    </source>
</evidence>
<name>A0A4E9DLQ3_GIBZA</name>
<dbReference type="Proteomes" id="UP000746612">
    <property type="component" value="Unassembled WGS sequence"/>
</dbReference>
<dbReference type="EMBL" id="CAAKMV010000011">
    <property type="protein sequence ID" value="VIO51925.1"/>
    <property type="molecule type" value="Genomic_DNA"/>
</dbReference>
<proteinExistence type="predicted"/>
<dbReference type="AlphaFoldDB" id="A0A4E9DLQ3"/>
<reference evidence="2" key="2">
    <citation type="submission" date="2021-03" db="EMBL/GenBank/DDBJ databases">
        <authorList>
            <person name="Alouane T."/>
            <person name="Langin T."/>
            <person name="Bonhomme L."/>
        </authorList>
    </citation>
    <scope>NUCLEOTIDE SEQUENCE</scope>
    <source>
        <strain evidence="2">MDC_Fg202</strain>
    </source>
</reference>
<evidence type="ECO:0000313" key="2">
    <source>
        <dbReference type="EMBL" id="CAG1976424.1"/>
    </source>
</evidence>
<sequence length="93" mass="10058">MCENRHILGVGSQGDRSHAGVIYQALGNDILAVRYSALGIVIHYTPKTILPITPGDSKDASFQNNVSQQNPGVSKPKGYLLPPMNNGQTRLEK</sequence>
<dbReference type="EMBL" id="CAJPIJ010000104">
    <property type="protein sequence ID" value="CAG1976424.1"/>
    <property type="molecule type" value="Genomic_DNA"/>
</dbReference>
<organism evidence="3">
    <name type="scientific">Gibberella zeae</name>
    <name type="common">Wheat head blight fungus</name>
    <name type="synonym">Fusarium graminearum</name>
    <dbReference type="NCBI Taxonomy" id="5518"/>
    <lineage>
        <taxon>Eukaryota</taxon>
        <taxon>Fungi</taxon>
        <taxon>Dikarya</taxon>
        <taxon>Ascomycota</taxon>
        <taxon>Pezizomycotina</taxon>
        <taxon>Sordariomycetes</taxon>
        <taxon>Hypocreomycetidae</taxon>
        <taxon>Hypocreales</taxon>
        <taxon>Nectriaceae</taxon>
        <taxon>Fusarium</taxon>
    </lineage>
</organism>
<evidence type="ECO:0000256" key="1">
    <source>
        <dbReference type="SAM" id="MobiDB-lite"/>
    </source>
</evidence>